<name>A0A846RT34_9MICC</name>
<dbReference type="EMBL" id="JAATJL010000001">
    <property type="protein sequence ID" value="NJC23654.1"/>
    <property type="molecule type" value="Genomic_DNA"/>
</dbReference>
<comment type="caution">
    <text evidence="1">The sequence shown here is derived from an EMBL/GenBank/DDBJ whole genome shotgun (WGS) entry which is preliminary data.</text>
</comment>
<protein>
    <submittedName>
        <fullName evidence="1">Uncharacterized protein</fullName>
    </submittedName>
</protein>
<gene>
    <name evidence="1" type="ORF">BJ994_002730</name>
</gene>
<dbReference type="AlphaFoldDB" id="A0A846RT34"/>
<sequence>MYRCFEAGALASGCELSITPESEPYSDLRTDQRSLELYVQHAESLGRNFNALPEQGS</sequence>
<keyword evidence="2" id="KW-1185">Reference proteome</keyword>
<reference evidence="1 2" key="1">
    <citation type="submission" date="2020-03" db="EMBL/GenBank/DDBJ databases">
        <title>Sequencing the genomes of 1000 actinobacteria strains.</title>
        <authorList>
            <person name="Klenk H.-P."/>
        </authorList>
    </citation>
    <scope>NUCLEOTIDE SEQUENCE [LARGE SCALE GENOMIC DNA]</scope>
    <source>
        <strain evidence="1 2">DSM 16403</strain>
    </source>
</reference>
<accession>A0A846RT34</accession>
<proteinExistence type="predicted"/>
<evidence type="ECO:0000313" key="1">
    <source>
        <dbReference type="EMBL" id="NJC23654.1"/>
    </source>
</evidence>
<organism evidence="1 2">
    <name type="scientific">Arthrobacter pigmenti</name>
    <dbReference type="NCBI Taxonomy" id="271432"/>
    <lineage>
        <taxon>Bacteria</taxon>
        <taxon>Bacillati</taxon>
        <taxon>Actinomycetota</taxon>
        <taxon>Actinomycetes</taxon>
        <taxon>Micrococcales</taxon>
        <taxon>Micrococcaceae</taxon>
        <taxon>Arthrobacter</taxon>
    </lineage>
</organism>
<evidence type="ECO:0000313" key="2">
    <source>
        <dbReference type="Proteomes" id="UP000547458"/>
    </source>
</evidence>
<dbReference type="Proteomes" id="UP000547458">
    <property type="component" value="Unassembled WGS sequence"/>
</dbReference>
<dbReference type="RefSeq" id="WP_245192300.1">
    <property type="nucleotide sequence ID" value="NZ_JAATJL010000001.1"/>
</dbReference>